<evidence type="ECO:0008006" key="4">
    <source>
        <dbReference type="Google" id="ProtNLM"/>
    </source>
</evidence>
<gene>
    <name evidence="2" type="ORF">Acy02nite_42900</name>
</gene>
<dbReference type="EMBL" id="BOMH01000033">
    <property type="protein sequence ID" value="GID66409.1"/>
    <property type="molecule type" value="Genomic_DNA"/>
</dbReference>
<dbReference type="Gene3D" id="2.60.40.10">
    <property type="entry name" value="Immunoglobulins"/>
    <property type="match status" value="1"/>
</dbReference>
<keyword evidence="3" id="KW-1185">Reference proteome</keyword>
<protein>
    <recommendedName>
        <fullName evidence="4">PKD domain-containing protein</fullName>
    </recommendedName>
</protein>
<reference evidence="2" key="1">
    <citation type="submission" date="2021-01" db="EMBL/GenBank/DDBJ databases">
        <title>Whole genome shotgun sequence of Actinoplanes cyaneus NBRC 14990.</title>
        <authorList>
            <person name="Komaki H."/>
            <person name="Tamura T."/>
        </authorList>
    </citation>
    <scope>NUCLEOTIDE SEQUENCE</scope>
    <source>
        <strain evidence="2">NBRC 14990</strain>
    </source>
</reference>
<proteinExistence type="predicted"/>
<dbReference type="AlphaFoldDB" id="A0A919M8F0"/>
<evidence type="ECO:0000313" key="2">
    <source>
        <dbReference type="EMBL" id="GID66409.1"/>
    </source>
</evidence>
<dbReference type="SUPFAM" id="SSF49299">
    <property type="entry name" value="PKD domain"/>
    <property type="match status" value="1"/>
</dbReference>
<accession>A0A919M8F0</accession>
<comment type="caution">
    <text evidence="2">The sequence shown here is derived from an EMBL/GenBank/DDBJ whole genome shotgun (WGS) entry which is preliminary data.</text>
</comment>
<dbReference type="InterPro" id="IPR013783">
    <property type="entry name" value="Ig-like_fold"/>
</dbReference>
<dbReference type="GO" id="GO:0005975">
    <property type="term" value="P:carbohydrate metabolic process"/>
    <property type="evidence" value="ECO:0007669"/>
    <property type="project" value="UniProtKB-ARBA"/>
</dbReference>
<evidence type="ECO:0000256" key="1">
    <source>
        <dbReference type="SAM" id="MobiDB-lite"/>
    </source>
</evidence>
<evidence type="ECO:0000313" key="3">
    <source>
        <dbReference type="Proteomes" id="UP000619479"/>
    </source>
</evidence>
<dbReference type="InterPro" id="IPR035986">
    <property type="entry name" value="PKD_dom_sf"/>
</dbReference>
<feature type="region of interest" description="Disordered" evidence="1">
    <location>
        <begin position="1"/>
        <end position="20"/>
    </location>
</feature>
<name>A0A919M8F0_9ACTN</name>
<dbReference type="Proteomes" id="UP000619479">
    <property type="component" value="Unassembled WGS sequence"/>
</dbReference>
<sequence length="325" mass="35486">MDQPSTQPSNPPVPDVAPPKGTFALSATSVLMKQGVTFIQNDADYSDDKDADSALTRYITFGDGTSVTLNPGQTTFVKKYTKAGSFKVVEKITDTSGKSFTTPAKTVTVTSPGKATLNTHTVYQGQRFTITFSGVPSGTSKIRVLWGDGYENPIAGKNQTIGGYYYLDSKGKKVLGKRSIYVNYTTKNGTTDWFPVGAVNVLVDKYRPVLTVTKPSASNRVKSWTTVRGTASDKGAGLQPYAYVFVTRVTGGKVYCFTKNKKWVRVYSDKQYDTKCTPVVTSIVKGKWAFKLTGLGTGDLFVDAYAFDRIGHQGYRGLHVKVNKR</sequence>
<organism evidence="2 3">
    <name type="scientific">Actinoplanes cyaneus</name>
    <dbReference type="NCBI Taxonomy" id="52696"/>
    <lineage>
        <taxon>Bacteria</taxon>
        <taxon>Bacillati</taxon>
        <taxon>Actinomycetota</taxon>
        <taxon>Actinomycetes</taxon>
        <taxon>Micromonosporales</taxon>
        <taxon>Micromonosporaceae</taxon>
        <taxon>Actinoplanes</taxon>
    </lineage>
</organism>